<evidence type="ECO:0000313" key="4">
    <source>
        <dbReference type="EMBL" id="KAK0541141.1"/>
    </source>
</evidence>
<dbReference type="AlphaFoldDB" id="A0AAN6GI41"/>
<keyword evidence="3" id="KW-0732">Signal</keyword>
<feature type="transmembrane region" description="Helical" evidence="2">
    <location>
        <begin position="174"/>
        <end position="194"/>
    </location>
</feature>
<dbReference type="EMBL" id="JAPDMQ010000003">
    <property type="protein sequence ID" value="KAK0541141.1"/>
    <property type="molecule type" value="Genomic_DNA"/>
</dbReference>
<reference evidence="4" key="1">
    <citation type="journal article" date="2023" name="PhytoFront">
        <title>Draft Genome Resources of Seven Strains of Tilletia horrida, Causal Agent of Kernel Smut of Rice.</title>
        <authorList>
            <person name="Khanal S."/>
            <person name="Antony Babu S."/>
            <person name="Zhou X.G."/>
        </authorList>
    </citation>
    <scope>NUCLEOTIDE SEQUENCE</scope>
    <source>
        <strain evidence="4">TX3</strain>
    </source>
</reference>
<keyword evidence="2" id="KW-0472">Membrane</keyword>
<evidence type="ECO:0000313" key="5">
    <source>
        <dbReference type="Proteomes" id="UP001176521"/>
    </source>
</evidence>
<feature type="compositionally biased region" description="Low complexity" evidence="1">
    <location>
        <begin position="139"/>
        <end position="153"/>
    </location>
</feature>
<evidence type="ECO:0000256" key="1">
    <source>
        <dbReference type="SAM" id="MobiDB-lite"/>
    </source>
</evidence>
<evidence type="ECO:0000256" key="3">
    <source>
        <dbReference type="SAM" id="SignalP"/>
    </source>
</evidence>
<comment type="caution">
    <text evidence="4">The sequence shown here is derived from an EMBL/GenBank/DDBJ whole genome shotgun (WGS) entry which is preliminary data.</text>
</comment>
<keyword evidence="5" id="KW-1185">Reference proteome</keyword>
<feature type="region of interest" description="Disordered" evidence="1">
    <location>
        <begin position="139"/>
        <end position="159"/>
    </location>
</feature>
<feature type="chain" id="PRO_5042880784" evidence="3">
    <location>
        <begin position="23"/>
        <end position="203"/>
    </location>
</feature>
<evidence type="ECO:0000256" key="2">
    <source>
        <dbReference type="SAM" id="Phobius"/>
    </source>
</evidence>
<feature type="signal peptide" evidence="3">
    <location>
        <begin position="1"/>
        <end position="22"/>
    </location>
</feature>
<protein>
    <submittedName>
        <fullName evidence="4">Uncharacterized protein</fullName>
    </submittedName>
</protein>
<sequence>MSGSAAFLLLAMCAVLAASTAAVNIPDPNDSQLPECPTALSRRFRWGARAGFTNPALCTIGGLPYPPTTWAPGAGSGTFTIFNPTATASGSTTSIKHFTPITTGPATVVFPSSDSGTSAPTAAPTSSISGSMNGTVTAASATTASTTNTGAGVRRAPPPHAPAGFKSIQRFSGLQIGLALFLGLAVLAGVTYMLDELLFFLDV</sequence>
<gene>
    <name evidence="4" type="ORF">OC842_000100</name>
</gene>
<organism evidence="4 5">
    <name type="scientific">Tilletia horrida</name>
    <dbReference type="NCBI Taxonomy" id="155126"/>
    <lineage>
        <taxon>Eukaryota</taxon>
        <taxon>Fungi</taxon>
        <taxon>Dikarya</taxon>
        <taxon>Basidiomycota</taxon>
        <taxon>Ustilaginomycotina</taxon>
        <taxon>Exobasidiomycetes</taxon>
        <taxon>Tilletiales</taxon>
        <taxon>Tilletiaceae</taxon>
        <taxon>Tilletia</taxon>
    </lineage>
</organism>
<name>A0AAN6GI41_9BASI</name>
<keyword evidence="2" id="KW-1133">Transmembrane helix</keyword>
<keyword evidence="2" id="KW-0812">Transmembrane</keyword>
<dbReference type="Proteomes" id="UP001176521">
    <property type="component" value="Unassembled WGS sequence"/>
</dbReference>
<accession>A0AAN6GI41</accession>
<proteinExistence type="predicted"/>